<dbReference type="Proteomes" id="UP000516028">
    <property type="component" value="Chromosome"/>
</dbReference>
<evidence type="ECO:0000313" key="14">
    <source>
        <dbReference type="Proteomes" id="UP000516028"/>
    </source>
</evidence>
<reference evidence="13 14" key="1">
    <citation type="submission" date="2020-08" db="EMBL/GenBank/DDBJ databases">
        <title>Genome sequence of Diaphorobacter aerolatus KACC 16536T.</title>
        <authorList>
            <person name="Hyun D.-W."/>
            <person name="Bae J.-W."/>
        </authorList>
    </citation>
    <scope>NUCLEOTIDE SEQUENCE [LARGE SCALE GENOMIC DNA]</scope>
    <source>
        <strain evidence="13 14">KACC 16536</strain>
    </source>
</reference>
<keyword evidence="7 10" id="KW-0067">ATP-binding</keyword>
<dbReference type="SUPFAM" id="SSF56112">
    <property type="entry name" value="Protein kinase-like (PK-like)"/>
    <property type="match status" value="1"/>
</dbReference>
<dbReference type="InterPro" id="IPR011009">
    <property type="entry name" value="Kinase-like_dom_sf"/>
</dbReference>
<dbReference type="PANTHER" id="PTHR43671">
    <property type="entry name" value="SERINE/THREONINE-PROTEIN KINASE NEK"/>
    <property type="match status" value="1"/>
</dbReference>
<evidence type="ECO:0000256" key="7">
    <source>
        <dbReference type="ARBA" id="ARBA00022840"/>
    </source>
</evidence>
<protein>
    <recommendedName>
        <fullName evidence="2">non-specific serine/threonine protein kinase</fullName>
        <ecNumber evidence="2">2.7.11.1</ecNumber>
    </recommendedName>
</protein>
<evidence type="ECO:0000256" key="11">
    <source>
        <dbReference type="SAM" id="MobiDB-lite"/>
    </source>
</evidence>
<evidence type="ECO:0000256" key="9">
    <source>
        <dbReference type="ARBA" id="ARBA00048679"/>
    </source>
</evidence>
<dbReference type="RefSeq" id="WP_187725462.1">
    <property type="nucleotide sequence ID" value="NZ_CP060783.1"/>
</dbReference>
<dbReference type="Gene3D" id="1.10.510.10">
    <property type="entry name" value="Transferase(Phosphotransferase) domain 1"/>
    <property type="match status" value="1"/>
</dbReference>
<proteinExistence type="inferred from homology"/>
<evidence type="ECO:0000313" key="13">
    <source>
        <dbReference type="EMBL" id="QNP49922.1"/>
    </source>
</evidence>
<dbReference type="InterPro" id="IPR017441">
    <property type="entry name" value="Protein_kinase_ATP_BS"/>
</dbReference>
<evidence type="ECO:0000256" key="1">
    <source>
        <dbReference type="ARBA" id="ARBA00010886"/>
    </source>
</evidence>
<evidence type="ECO:0000256" key="4">
    <source>
        <dbReference type="ARBA" id="ARBA00022679"/>
    </source>
</evidence>
<dbReference type="GO" id="GO:0004674">
    <property type="term" value="F:protein serine/threonine kinase activity"/>
    <property type="evidence" value="ECO:0007669"/>
    <property type="project" value="UniProtKB-KW"/>
</dbReference>
<dbReference type="CDD" id="cd14014">
    <property type="entry name" value="STKc_PknB_like"/>
    <property type="match status" value="1"/>
</dbReference>
<gene>
    <name evidence="13" type="ORF">H9K75_08695</name>
</gene>
<dbReference type="Pfam" id="PF00069">
    <property type="entry name" value="Pkinase"/>
    <property type="match status" value="1"/>
</dbReference>
<feature type="compositionally biased region" description="Basic and acidic residues" evidence="11">
    <location>
        <begin position="389"/>
        <end position="398"/>
    </location>
</feature>
<evidence type="ECO:0000256" key="3">
    <source>
        <dbReference type="ARBA" id="ARBA00022527"/>
    </source>
</evidence>
<feature type="compositionally biased region" description="Low complexity" evidence="11">
    <location>
        <begin position="621"/>
        <end position="642"/>
    </location>
</feature>
<comment type="catalytic activity">
    <reaction evidence="9">
        <text>L-seryl-[protein] + ATP = O-phospho-L-seryl-[protein] + ADP + H(+)</text>
        <dbReference type="Rhea" id="RHEA:17989"/>
        <dbReference type="Rhea" id="RHEA-COMP:9863"/>
        <dbReference type="Rhea" id="RHEA-COMP:11604"/>
        <dbReference type="ChEBI" id="CHEBI:15378"/>
        <dbReference type="ChEBI" id="CHEBI:29999"/>
        <dbReference type="ChEBI" id="CHEBI:30616"/>
        <dbReference type="ChEBI" id="CHEBI:83421"/>
        <dbReference type="ChEBI" id="CHEBI:456216"/>
        <dbReference type="EC" id="2.7.11.1"/>
    </reaction>
</comment>
<evidence type="ECO:0000259" key="12">
    <source>
        <dbReference type="PROSITE" id="PS50011"/>
    </source>
</evidence>
<organism evidence="13 14">
    <name type="scientific">Diaphorobacter aerolatus</name>
    <dbReference type="NCBI Taxonomy" id="1288495"/>
    <lineage>
        <taxon>Bacteria</taxon>
        <taxon>Pseudomonadati</taxon>
        <taxon>Pseudomonadota</taxon>
        <taxon>Betaproteobacteria</taxon>
        <taxon>Burkholderiales</taxon>
        <taxon>Comamonadaceae</taxon>
        <taxon>Diaphorobacter</taxon>
    </lineage>
</organism>
<feature type="region of interest" description="Disordered" evidence="11">
    <location>
        <begin position="448"/>
        <end position="489"/>
    </location>
</feature>
<keyword evidence="3 13" id="KW-0723">Serine/threonine-protein kinase</keyword>
<feature type="compositionally biased region" description="Low complexity" evidence="11">
    <location>
        <begin position="463"/>
        <end position="477"/>
    </location>
</feature>
<feature type="region of interest" description="Disordered" evidence="11">
    <location>
        <begin position="671"/>
        <end position="699"/>
    </location>
</feature>
<comment type="catalytic activity">
    <reaction evidence="8">
        <text>L-threonyl-[protein] + ATP = O-phospho-L-threonyl-[protein] + ADP + H(+)</text>
        <dbReference type="Rhea" id="RHEA:46608"/>
        <dbReference type="Rhea" id="RHEA-COMP:11060"/>
        <dbReference type="Rhea" id="RHEA-COMP:11605"/>
        <dbReference type="ChEBI" id="CHEBI:15378"/>
        <dbReference type="ChEBI" id="CHEBI:30013"/>
        <dbReference type="ChEBI" id="CHEBI:30616"/>
        <dbReference type="ChEBI" id="CHEBI:61977"/>
        <dbReference type="ChEBI" id="CHEBI:456216"/>
        <dbReference type="EC" id="2.7.11.1"/>
    </reaction>
</comment>
<evidence type="ECO:0000256" key="10">
    <source>
        <dbReference type="PROSITE-ProRule" id="PRU10141"/>
    </source>
</evidence>
<dbReference type="PANTHER" id="PTHR43671:SF98">
    <property type="entry name" value="SERINE_THREONINE-PROTEIN KINASE NEK11"/>
    <property type="match status" value="1"/>
</dbReference>
<name>A0A7H0GNQ6_9BURK</name>
<dbReference type="Gene3D" id="3.30.200.20">
    <property type="entry name" value="Phosphorylase Kinase, domain 1"/>
    <property type="match status" value="1"/>
</dbReference>
<keyword evidence="5 10" id="KW-0547">Nucleotide-binding</keyword>
<dbReference type="EMBL" id="CP060783">
    <property type="protein sequence ID" value="QNP49922.1"/>
    <property type="molecule type" value="Genomic_DNA"/>
</dbReference>
<comment type="similarity">
    <text evidence="1">Belongs to the protein kinase superfamily. NEK Ser/Thr protein kinase family. NIMA subfamily.</text>
</comment>
<evidence type="ECO:0000256" key="5">
    <source>
        <dbReference type="ARBA" id="ARBA00022741"/>
    </source>
</evidence>
<sequence length="699" mass="75110">MSDIPGSRLPRTVDHVDALPVGARLGEFEILGLLGVGGFGMVYQAFDHSLLRFVAVKEYMPTSLAARANGRTLWVRSSSDASSFQAGLASFVEEARLLAQFDHPSLVKVFRFWEANQTAYMVMPLYTGMTLKQARTHMRTPPTEDWLRKVIWSVCSALSVLHNGKTLHRDISPDNIFLQDNGPPVLLDLGAARFAIEDRERKHTAVLKVNYAPIEQYADAQSDLKPGPWSDIYSLAAVIYGVICNDVPLPSTLRSIRDRMVPFSRVARTVRKQFGIEYSTPFVETITKALSLQPRDRHWTVEAFLEQMGLTSAPAHLDKFDFRADLGDNWLDPQARKGSGNGTSILAGLVDESGAVAADPVSVPEPVPERRNTDHLVTVLHLPGSAEETTNKKDEKDKARNKKAAVAVAEFQDTLVRLPGDFEDSLAEPFEPTRFVDHDAEDADEADAALGSGVKRSSRSKSGRSAPGSGKASSPVAKGKPPSIGHRRGARRTLLVSAALMMLVAGAAAWYVSTRSPAAQATVAIAPAHVPTPDDEIITELAEPRSATAASAAAAHAASQAAAIASSSALPVAPSSAEAASVASTTAVAATAPPAAAVVAAKEARPRVAPVRKPMEAPVTQEPAQPALAPAQQSAPVAAQPKPARRASPEEACANVSFIGRPMCVHNQCQQPGMESHPVCVESKRKRDEERRERQMYTQ</sequence>
<dbReference type="PROSITE" id="PS50011">
    <property type="entry name" value="PROTEIN_KINASE_DOM"/>
    <property type="match status" value="1"/>
</dbReference>
<evidence type="ECO:0000256" key="2">
    <source>
        <dbReference type="ARBA" id="ARBA00012513"/>
    </source>
</evidence>
<evidence type="ECO:0000256" key="8">
    <source>
        <dbReference type="ARBA" id="ARBA00047899"/>
    </source>
</evidence>
<dbReference type="InterPro" id="IPR000719">
    <property type="entry name" value="Prot_kinase_dom"/>
</dbReference>
<evidence type="ECO:0000256" key="6">
    <source>
        <dbReference type="ARBA" id="ARBA00022777"/>
    </source>
</evidence>
<dbReference type="InterPro" id="IPR050660">
    <property type="entry name" value="NEK_Ser/Thr_kinase"/>
</dbReference>
<accession>A0A7H0GNQ6</accession>
<feature type="region of interest" description="Disordered" evidence="11">
    <location>
        <begin position="381"/>
        <end position="401"/>
    </location>
</feature>
<keyword evidence="4" id="KW-0808">Transferase</keyword>
<keyword evidence="14" id="KW-1185">Reference proteome</keyword>
<dbReference type="PROSITE" id="PS00107">
    <property type="entry name" value="PROTEIN_KINASE_ATP"/>
    <property type="match status" value="1"/>
</dbReference>
<feature type="region of interest" description="Disordered" evidence="11">
    <location>
        <begin position="612"/>
        <end position="648"/>
    </location>
</feature>
<dbReference type="KEGG" id="daer:H9K75_08695"/>
<feature type="binding site" evidence="10">
    <location>
        <position position="57"/>
    </location>
    <ligand>
        <name>ATP</name>
        <dbReference type="ChEBI" id="CHEBI:30616"/>
    </ligand>
</feature>
<keyword evidence="6 13" id="KW-0418">Kinase</keyword>
<feature type="compositionally biased region" description="Basic and acidic residues" evidence="11">
    <location>
        <begin position="682"/>
        <end position="699"/>
    </location>
</feature>
<feature type="domain" description="Protein kinase" evidence="12">
    <location>
        <begin position="28"/>
        <end position="310"/>
    </location>
</feature>
<dbReference type="GO" id="GO:0005524">
    <property type="term" value="F:ATP binding"/>
    <property type="evidence" value="ECO:0007669"/>
    <property type="project" value="UniProtKB-UniRule"/>
</dbReference>
<dbReference type="EC" id="2.7.11.1" evidence="2"/>
<dbReference type="AlphaFoldDB" id="A0A7H0GNQ6"/>